<gene>
    <name evidence="1" type="ORF">PVAG01_01325</name>
</gene>
<sequence length="333" mass="37806">MPWNLFASSGGLELDPETCLQIVEYVEYSPETMRTLRCLSNSFNELLSKYEQSICRTIASEQMSPRETLVSDCIRCAACAAKAKALRDKAREQRAKSFKRPLKSSTIHDSSKVIQIYTYPWLSELDFRARMTQELLDDRIMSLIPPQNHTAPSGFLNSGLGILEARLEDLKRNALELLFLLADVASPSNNCQSIRAAQEEAITDLTPQQLALLDMIAVTFASSYGSQQRKTRVKVEDVTAIREEQYVFEDRVLKYGPFFVWSHVFGNQEWVRQRMHEGMQEMRDFEAGLEHAKAGLPSVVSRTFCSKAGCSFSDRWAKMDVVCDEMLNLSTRA</sequence>
<protein>
    <recommendedName>
        <fullName evidence="3">F-box domain-containing protein</fullName>
    </recommendedName>
</protein>
<keyword evidence="2" id="KW-1185">Reference proteome</keyword>
<organism evidence="1 2">
    <name type="scientific">Phlyctema vagabunda</name>
    <dbReference type="NCBI Taxonomy" id="108571"/>
    <lineage>
        <taxon>Eukaryota</taxon>
        <taxon>Fungi</taxon>
        <taxon>Dikarya</taxon>
        <taxon>Ascomycota</taxon>
        <taxon>Pezizomycotina</taxon>
        <taxon>Leotiomycetes</taxon>
        <taxon>Helotiales</taxon>
        <taxon>Dermateaceae</taxon>
        <taxon>Phlyctema</taxon>
    </lineage>
</organism>
<evidence type="ECO:0008006" key="3">
    <source>
        <dbReference type="Google" id="ProtNLM"/>
    </source>
</evidence>
<comment type="caution">
    <text evidence="1">The sequence shown here is derived from an EMBL/GenBank/DDBJ whole genome shotgun (WGS) entry which is preliminary data.</text>
</comment>
<proteinExistence type="predicted"/>
<accession>A0ABR4PWU8</accession>
<dbReference type="EMBL" id="JBFCZG010000001">
    <property type="protein sequence ID" value="KAL3427816.1"/>
    <property type="molecule type" value="Genomic_DNA"/>
</dbReference>
<name>A0ABR4PWU8_9HELO</name>
<evidence type="ECO:0000313" key="2">
    <source>
        <dbReference type="Proteomes" id="UP001629113"/>
    </source>
</evidence>
<reference evidence="1 2" key="1">
    <citation type="submission" date="2024-06" db="EMBL/GenBank/DDBJ databases">
        <title>Complete genome of Phlyctema vagabunda strain 19-DSS-EL-015.</title>
        <authorList>
            <person name="Fiorenzani C."/>
        </authorList>
    </citation>
    <scope>NUCLEOTIDE SEQUENCE [LARGE SCALE GENOMIC DNA]</scope>
    <source>
        <strain evidence="1 2">19-DSS-EL-015</strain>
    </source>
</reference>
<dbReference type="Proteomes" id="UP001629113">
    <property type="component" value="Unassembled WGS sequence"/>
</dbReference>
<evidence type="ECO:0000313" key="1">
    <source>
        <dbReference type="EMBL" id="KAL3427816.1"/>
    </source>
</evidence>